<dbReference type="PROSITE" id="PS00718">
    <property type="entry name" value="SIGMA54_2"/>
    <property type="match status" value="1"/>
</dbReference>
<dbReference type="PROSITE" id="PS00717">
    <property type="entry name" value="SIGMA54_1"/>
    <property type="match status" value="1"/>
</dbReference>
<evidence type="ECO:0000256" key="8">
    <source>
        <dbReference type="ARBA" id="ARBA00023163"/>
    </source>
</evidence>
<keyword evidence="8" id="KW-0804">Transcription</keyword>
<dbReference type="Gene3D" id="1.10.10.1330">
    <property type="entry name" value="RNA polymerase sigma-54 factor, core-binding domain"/>
    <property type="match status" value="1"/>
</dbReference>
<dbReference type="PANTHER" id="PTHR32248:SF4">
    <property type="entry name" value="RNA POLYMERASE SIGMA-54 FACTOR"/>
    <property type="match status" value="1"/>
</dbReference>
<dbReference type="GO" id="GO:0003677">
    <property type="term" value="F:DNA binding"/>
    <property type="evidence" value="ECO:0007669"/>
    <property type="project" value="UniProtKB-KW"/>
</dbReference>
<name>A0A7G6E460_THEFR</name>
<keyword evidence="3" id="KW-0808">Transferase</keyword>
<keyword evidence="12" id="KW-1185">Reference proteome</keyword>
<dbReference type="KEGG" id="tfr:BR63_11420"/>
<keyword evidence="2" id="KW-0240">DNA-directed RNA polymerase</keyword>
<feature type="domain" description="RNA polymerase sigma factor 54 DNA-binding" evidence="9">
    <location>
        <begin position="301"/>
        <end position="458"/>
    </location>
</feature>
<evidence type="ECO:0000256" key="7">
    <source>
        <dbReference type="ARBA" id="ARBA00023125"/>
    </source>
</evidence>
<reference evidence="11 12" key="1">
    <citation type="journal article" date="2019" name="Front. Microbiol.">
        <title>Thermoanaerosceptrum fracticalcis gen. nov. sp. nov., a Novel Fumarate-Fermenting Microorganism From a Deep Fractured Carbonate Aquifer of the US Great Basin.</title>
        <authorList>
            <person name="Hamilton-Brehm S.D."/>
            <person name="Stewart L.E."/>
            <person name="Zavarin M."/>
            <person name="Caldwell M."/>
            <person name="Lawson P.A."/>
            <person name="Onstott T.C."/>
            <person name="Grzymski J."/>
            <person name="Neveux I."/>
            <person name="Lollar B.S."/>
            <person name="Russell C.E."/>
            <person name="Moser D.P."/>
        </authorList>
    </citation>
    <scope>NUCLEOTIDE SEQUENCE [LARGE SCALE GENOMIC DNA]</scope>
    <source>
        <strain evidence="11 12">DRI-13</strain>
    </source>
</reference>
<evidence type="ECO:0000256" key="5">
    <source>
        <dbReference type="ARBA" id="ARBA00023015"/>
    </source>
</evidence>
<dbReference type="Pfam" id="PF00309">
    <property type="entry name" value="Sigma54_AID"/>
    <property type="match status" value="1"/>
</dbReference>
<evidence type="ECO:0000259" key="9">
    <source>
        <dbReference type="Pfam" id="PF04552"/>
    </source>
</evidence>
<dbReference type="AlphaFoldDB" id="A0A7G6E460"/>
<feature type="domain" description="RNA polymerase sigma factor 54 core-binding" evidence="10">
    <location>
        <begin position="96"/>
        <end position="284"/>
    </location>
</feature>
<dbReference type="GO" id="GO:0001216">
    <property type="term" value="F:DNA-binding transcription activator activity"/>
    <property type="evidence" value="ECO:0007669"/>
    <property type="project" value="InterPro"/>
</dbReference>
<evidence type="ECO:0000256" key="3">
    <source>
        <dbReference type="ARBA" id="ARBA00022679"/>
    </source>
</evidence>
<dbReference type="GO" id="GO:0006352">
    <property type="term" value="P:DNA-templated transcription initiation"/>
    <property type="evidence" value="ECO:0007669"/>
    <property type="project" value="InterPro"/>
</dbReference>
<dbReference type="EMBL" id="CP045798">
    <property type="protein sequence ID" value="QNB46864.1"/>
    <property type="molecule type" value="Genomic_DNA"/>
</dbReference>
<evidence type="ECO:0000256" key="4">
    <source>
        <dbReference type="ARBA" id="ARBA00022695"/>
    </source>
</evidence>
<accession>A0A7G6E460</accession>
<dbReference type="GO" id="GO:0016779">
    <property type="term" value="F:nucleotidyltransferase activity"/>
    <property type="evidence" value="ECO:0007669"/>
    <property type="project" value="UniProtKB-KW"/>
</dbReference>
<keyword evidence="7" id="KW-0238">DNA-binding</keyword>
<evidence type="ECO:0000256" key="1">
    <source>
        <dbReference type="ARBA" id="ARBA00008798"/>
    </source>
</evidence>
<proteinExistence type="inferred from homology"/>
<dbReference type="InterPro" id="IPR007046">
    <property type="entry name" value="RNA_pol_sigma_54_core-bd"/>
</dbReference>
<dbReference type="InterPro" id="IPR007634">
    <property type="entry name" value="RNA_pol_sigma_54_DNA-bd"/>
</dbReference>
<evidence type="ECO:0000256" key="6">
    <source>
        <dbReference type="ARBA" id="ARBA00023082"/>
    </source>
</evidence>
<organism evidence="11 12">
    <name type="scientific">Thermanaerosceptrum fracticalcis</name>
    <dbReference type="NCBI Taxonomy" id="1712410"/>
    <lineage>
        <taxon>Bacteria</taxon>
        <taxon>Bacillati</taxon>
        <taxon>Bacillota</taxon>
        <taxon>Clostridia</taxon>
        <taxon>Eubacteriales</taxon>
        <taxon>Peptococcaceae</taxon>
        <taxon>Thermanaerosceptrum</taxon>
    </lineage>
</organism>
<gene>
    <name evidence="11" type="primary">rpoN</name>
    <name evidence="11" type="ORF">BR63_11420</name>
</gene>
<evidence type="ECO:0000259" key="10">
    <source>
        <dbReference type="Pfam" id="PF04963"/>
    </source>
</evidence>
<dbReference type="Pfam" id="PF04963">
    <property type="entry name" value="Sigma54_CBD"/>
    <property type="match status" value="1"/>
</dbReference>
<dbReference type="Gene3D" id="1.10.10.60">
    <property type="entry name" value="Homeodomain-like"/>
    <property type="match status" value="1"/>
</dbReference>
<dbReference type="PRINTS" id="PR00045">
    <property type="entry name" value="SIGMA54FCT"/>
</dbReference>
<dbReference type="GO" id="GO:0016987">
    <property type="term" value="F:sigma factor activity"/>
    <property type="evidence" value="ECO:0007669"/>
    <property type="project" value="UniProtKB-KW"/>
</dbReference>
<dbReference type="Pfam" id="PF04552">
    <property type="entry name" value="Sigma54_DBD"/>
    <property type="match status" value="1"/>
</dbReference>
<dbReference type="PROSITE" id="PS50044">
    <property type="entry name" value="SIGMA54_3"/>
    <property type="match status" value="1"/>
</dbReference>
<dbReference type="GO" id="GO:0000428">
    <property type="term" value="C:DNA-directed RNA polymerase complex"/>
    <property type="evidence" value="ECO:0007669"/>
    <property type="project" value="UniProtKB-KW"/>
</dbReference>
<comment type="similarity">
    <text evidence="1">Belongs to the sigma-54 factor family.</text>
</comment>
<keyword evidence="6" id="KW-0731">Sigma factor</keyword>
<dbReference type="NCBIfam" id="TIGR02395">
    <property type="entry name" value="rpoN_sigma"/>
    <property type="match status" value="1"/>
</dbReference>
<dbReference type="PIRSF" id="PIRSF000774">
    <property type="entry name" value="RpoN"/>
    <property type="match status" value="1"/>
</dbReference>
<dbReference type="Proteomes" id="UP000515847">
    <property type="component" value="Chromosome"/>
</dbReference>
<dbReference type="PANTHER" id="PTHR32248">
    <property type="entry name" value="RNA POLYMERASE SIGMA-54 FACTOR"/>
    <property type="match status" value="1"/>
</dbReference>
<dbReference type="InterPro" id="IPR038709">
    <property type="entry name" value="RpoN_core-bd_sf"/>
</dbReference>
<evidence type="ECO:0000313" key="12">
    <source>
        <dbReference type="Proteomes" id="UP000515847"/>
    </source>
</evidence>
<dbReference type="RefSeq" id="WP_034420305.1">
    <property type="nucleotide sequence ID" value="NZ_CP045798.1"/>
</dbReference>
<evidence type="ECO:0000256" key="2">
    <source>
        <dbReference type="ARBA" id="ARBA00022478"/>
    </source>
</evidence>
<dbReference type="OrthoDB" id="9814402at2"/>
<dbReference type="InterPro" id="IPR000394">
    <property type="entry name" value="RNA_pol_sigma_54"/>
</dbReference>
<sequence length="459" mass="52615">MSLGFGLNLEQTQKLIMTPELRQAIKILQLSSLELTDYVNQIILENPLIEAREEDYNFPEPKEKKSSEVDWEDYIEEMRNLPERPMAVEAKQEFTFENMVTRGVSLQEYLLSQLGLIRLKSSEEAMARYLIGNIDTTGYLAVTLEQAARDLRKKVSEIEKILHLVQSLDPPGVGARDLRECLLLQLKQKGLLNEELTRLVQNHLEDIGAGKLQRIAQALDITVGRAQELADMIKSLNPKPGASFGGEEEIRYIVPDVLVQRVEDEYIILVNDTNIPRLTINQTYTSILHKNSKVDEDTRNFVEGKLNQALWLIRSIEQRRMTIYLVSRAIVTMQREFFDRGVKYLRPLTLKQIAEEVGVHESTVSRATANKYMQTPQGIFEFKFFFSSGLNTNKGECASSESIKSIISDIIKEEDITRPYSDQKIADILQERGVKIARRTVTKYREELSIPSAGQRKRY</sequence>
<keyword evidence="5" id="KW-0805">Transcription regulation</keyword>
<keyword evidence="4" id="KW-0548">Nucleotidyltransferase</keyword>
<evidence type="ECO:0000313" key="11">
    <source>
        <dbReference type="EMBL" id="QNB46864.1"/>
    </source>
</evidence>
<protein>
    <submittedName>
        <fullName evidence="11">RNA polymerase factor sigma-54</fullName>
    </submittedName>
</protein>